<evidence type="ECO:0000313" key="1">
    <source>
        <dbReference type="EMBL" id="WOH05807.1"/>
    </source>
</evidence>
<evidence type="ECO:0000313" key="2">
    <source>
        <dbReference type="Proteomes" id="UP000077755"/>
    </source>
</evidence>
<gene>
    <name evidence="1" type="ORF">DCAR_0625228</name>
</gene>
<dbReference type="PANTHER" id="PTHR34570:SF20">
    <property type="entry name" value="MYB-CC TYPE TRANSCRIPTION FACTOR LHEQLE-CONTAINING DOMAIN-CONTAINING PROTEIN"/>
    <property type="match status" value="1"/>
</dbReference>
<organism evidence="1 2">
    <name type="scientific">Daucus carota subsp. sativus</name>
    <name type="common">Carrot</name>
    <dbReference type="NCBI Taxonomy" id="79200"/>
    <lineage>
        <taxon>Eukaryota</taxon>
        <taxon>Viridiplantae</taxon>
        <taxon>Streptophyta</taxon>
        <taxon>Embryophyta</taxon>
        <taxon>Tracheophyta</taxon>
        <taxon>Spermatophyta</taxon>
        <taxon>Magnoliopsida</taxon>
        <taxon>eudicotyledons</taxon>
        <taxon>Gunneridae</taxon>
        <taxon>Pentapetalae</taxon>
        <taxon>asterids</taxon>
        <taxon>campanulids</taxon>
        <taxon>Apiales</taxon>
        <taxon>Apiaceae</taxon>
        <taxon>Apioideae</taxon>
        <taxon>Scandiceae</taxon>
        <taxon>Daucinae</taxon>
        <taxon>Daucus</taxon>
        <taxon>Daucus sect. Daucus</taxon>
    </lineage>
</organism>
<reference evidence="1" key="1">
    <citation type="journal article" date="2016" name="Nat. Genet.">
        <title>A high-quality carrot genome assembly provides new insights into carotenoid accumulation and asterid genome evolution.</title>
        <authorList>
            <person name="Iorizzo M."/>
            <person name="Ellison S."/>
            <person name="Senalik D."/>
            <person name="Zeng P."/>
            <person name="Satapoomin P."/>
            <person name="Huang J."/>
            <person name="Bowman M."/>
            <person name="Iovene M."/>
            <person name="Sanseverino W."/>
            <person name="Cavagnaro P."/>
            <person name="Yildiz M."/>
            <person name="Macko-Podgorni A."/>
            <person name="Moranska E."/>
            <person name="Grzebelus E."/>
            <person name="Grzebelus D."/>
            <person name="Ashrafi H."/>
            <person name="Zheng Z."/>
            <person name="Cheng S."/>
            <person name="Spooner D."/>
            <person name="Van Deynze A."/>
            <person name="Simon P."/>
        </authorList>
    </citation>
    <scope>NUCLEOTIDE SEQUENCE</scope>
    <source>
        <tissue evidence="1">Leaf</tissue>
    </source>
</reference>
<name>A0AAF0XEX9_DAUCS</name>
<keyword evidence="2" id="KW-1185">Reference proteome</keyword>
<accession>A0AAF0XEX9</accession>
<reference evidence="1" key="2">
    <citation type="submission" date="2022-03" db="EMBL/GenBank/DDBJ databases">
        <title>Draft title - Genomic analysis of global carrot germplasm unveils the trajectory of domestication and the origin of high carotenoid orange carrot.</title>
        <authorList>
            <person name="Iorizzo M."/>
            <person name="Ellison S."/>
            <person name="Senalik D."/>
            <person name="Macko-Podgorni A."/>
            <person name="Grzebelus D."/>
            <person name="Bostan H."/>
            <person name="Rolling W."/>
            <person name="Curaba J."/>
            <person name="Simon P."/>
        </authorList>
    </citation>
    <scope>NUCLEOTIDE SEQUENCE</scope>
    <source>
        <tissue evidence="1">Leaf</tissue>
    </source>
</reference>
<dbReference type="EMBL" id="CP093348">
    <property type="protein sequence ID" value="WOH05807.1"/>
    <property type="molecule type" value="Genomic_DNA"/>
</dbReference>
<dbReference type="Proteomes" id="UP000077755">
    <property type="component" value="Chromosome 6"/>
</dbReference>
<sequence length="135" mass="15573">MAGQWGDQSSVSASIALLQERFTQLQKMKEKREEKEHQRLIYYEPGHTMPATPFEHSKMNFQKDQNHLSRPPRQESSSVSLGLELYGNFHSTRNMRSTNLWSNTAISAENVGNSDYYNNIEAVIYHIKQAKAKQV</sequence>
<proteinExistence type="predicted"/>
<dbReference type="AlphaFoldDB" id="A0AAF0XEX9"/>
<dbReference type="PANTHER" id="PTHR34570">
    <property type="entry name" value="OS03G0593100 PROTEIN"/>
    <property type="match status" value="1"/>
</dbReference>
<protein>
    <submittedName>
        <fullName evidence="1">Uncharacterized protein</fullName>
    </submittedName>
</protein>